<feature type="domain" description="AB hydrolase-1" evidence="2">
    <location>
        <begin position="23"/>
        <end position="248"/>
    </location>
</feature>
<organism evidence="3 4">
    <name type="scientific">Hoeflea marina</name>
    <dbReference type="NCBI Taxonomy" id="274592"/>
    <lineage>
        <taxon>Bacteria</taxon>
        <taxon>Pseudomonadati</taxon>
        <taxon>Pseudomonadota</taxon>
        <taxon>Alphaproteobacteria</taxon>
        <taxon>Hyphomicrobiales</taxon>
        <taxon>Rhizobiaceae</taxon>
        <taxon>Hoeflea</taxon>
    </lineage>
</organism>
<gene>
    <name evidence="3" type="ORF">DFR52_10759</name>
</gene>
<dbReference type="InterPro" id="IPR026968">
    <property type="entry name" value="PcaD/CatD"/>
</dbReference>
<sequence length="266" mass="28752">MQFARLNGVTLHHQVIGAAPGRPTIVFANSLGTDFRIWRDVIVRLAGDYGLITYDKRGHGLSETGNSPYTMDDHVGDLAALLDHYQASQVIVCGVSVGGMIAQGLAASRPDLVRALILCDTGHKIGTPEMWDARIAACREGGLASMSDAILERWFTKEFRKPENAEFTGYRMMLERTPLDGYIGTCAAIRDADYTMHAGLIEVPTICVVGTEDGSTPPSLVGELARLIPGALYQEIPHAAHLPSIEAPVVLADVIRAFVDRLPTAE</sequence>
<dbReference type="InterPro" id="IPR050266">
    <property type="entry name" value="AB_hydrolase_sf"/>
</dbReference>
<keyword evidence="1" id="KW-0378">Hydrolase</keyword>
<dbReference type="EMBL" id="QGTR01000007">
    <property type="protein sequence ID" value="PWV97148.1"/>
    <property type="molecule type" value="Genomic_DNA"/>
</dbReference>
<dbReference type="Proteomes" id="UP000246352">
    <property type="component" value="Unassembled WGS sequence"/>
</dbReference>
<dbReference type="PANTHER" id="PTHR43798:SF31">
    <property type="entry name" value="AB HYDROLASE SUPERFAMILY PROTEIN YCLE"/>
    <property type="match status" value="1"/>
</dbReference>
<accession>A0A317PE09</accession>
<evidence type="ECO:0000313" key="4">
    <source>
        <dbReference type="Proteomes" id="UP000246352"/>
    </source>
</evidence>
<dbReference type="Pfam" id="PF00561">
    <property type="entry name" value="Abhydrolase_1"/>
    <property type="match status" value="1"/>
</dbReference>
<dbReference type="GO" id="GO:0042952">
    <property type="term" value="P:beta-ketoadipate pathway"/>
    <property type="evidence" value="ECO:0007669"/>
    <property type="project" value="InterPro"/>
</dbReference>
<name>A0A317PE09_9HYPH</name>
<dbReference type="RefSeq" id="WP_110034221.1">
    <property type="nucleotide sequence ID" value="NZ_QGTR01000007.1"/>
</dbReference>
<dbReference type="PRINTS" id="PR00111">
    <property type="entry name" value="ABHYDROLASE"/>
</dbReference>
<dbReference type="AlphaFoldDB" id="A0A317PE09"/>
<proteinExistence type="predicted"/>
<dbReference type="PANTHER" id="PTHR43798">
    <property type="entry name" value="MONOACYLGLYCEROL LIPASE"/>
    <property type="match status" value="1"/>
</dbReference>
<keyword evidence="4" id="KW-1185">Reference proteome</keyword>
<reference evidence="3 4" key="1">
    <citation type="submission" date="2018-05" db="EMBL/GenBank/DDBJ databases">
        <title>Genomic Encyclopedia of Type Strains, Phase IV (KMG-IV): sequencing the most valuable type-strain genomes for metagenomic binning, comparative biology and taxonomic classification.</title>
        <authorList>
            <person name="Goeker M."/>
        </authorList>
    </citation>
    <scope>NUCLEOTIDE SEQUENCE [LARGE SCALE GENOMIC DNA]</scope>
    <source>
        <strain evidence="3 4">DSM 16791</strain>
    </source>
</reference>
<dbReference type="GO" id="GO:0047570">
    <property type="term" value="F:3-oxoadipate enol-lactonase activity"/>
    <property type="evidence" value="ECO:0007669"/>
    <property type="project" value="InterPro"/>
</dbReference>
<dbReference type="GO" id="GO:0016020">
    <property type="term" value="C:membrane"/>
    <property type="evidence" value="ECO:0007669"/>
    <property type="project" value="TreeGrafter"/>
</dbReference>
<evidence type="ECO:0000313" key="3">
    <source>
        <dbReference type="EMBL" id="PWV97148.1"/>
    </source>
</evidence>
<dbReference type="InterPro" id="IPR029058">
    <property type="entry name" value="AB_hydrolase_fold"/>
</dbReference>
<dbReference type="Gene3D" id="3.40.50.1820">
    <property type="entry name" value="alpha/beta hydrolase"/>
    <property type="match status" value="1"/>
</dbReference>
<dbReference type="InterPro" id="IPR000073">
    <property type="entry name" value="AB_hydrolase_1"/>
</dbReference>
<protein>
    <submittedName>
        <fullName evidence="3">3-oxoadipate enol-lactonase</fullName>
    </submittedName>
</protein>
<dbReference type="SUPFAM" id="SSF53474">
    <property type="entry name" value="alpha/beta-Hydrolases"/>
    <property type="match status" value="1"/>
</dbReference>
<evidence type="ECO:0000256" key="1">
    <source>
        <dbReference type="ARBA" id="ARBA00022801"/>
    </source>
</evidence>
<evidence type="ECO:0000259" key="2">
    <source>
        <dbReference type="Pfam" id="PF00561"/>
    </source>
</evidence>
<dbReference type="NCBIfam" id="TIGR02427">
    <property type="entry name" value="protocat_pcaD"/>
    <property type="match status" value="1"/>
</dbReference>
<dbReference type="OrthoDB" id="9793083at2"/>
<comment type="caution">
    <text evidence="3">The sequence shown here is derived from an EMBL/GenBank/DDBJ whole genome shotgun (WGS) entry which is preliminary data.</text>
</comment>